<dbReference type="GO" id="GO:0008080">
    <property type="term" value="F:N-acetyltransferase activity"/>
    <property type="evidence" value="ECO:0007669"/>
    <property type="project" value="TreeGrafter"/>
</dbReference>
<comment type="similarity">
    <text evidence="1">Belongs to the acetyltransferase family.</text>
</comment>
<dbReference type="RefSeq" id="XP_030372215.1">
    <property type="nucleotide sequence ID" value="XM_030516355.1"/>
</dbReference>
<keyword evidence="3" id="KW-0012">Acyltransferase</keyword>
<evidence type="ECO:0000313" key="5">
    <source>
        <dbReference type="Proteomes" id="UP000504634"/>
    </source>
</evidence>
<dbReference type="GeneID" id="115622420"/>
<dbReference type="InterPro" id="IPR000182">
    <property type="entry name" value="GNAT_dom"/>
</dbReference>
<dbReference type="Gene3D" id="3.40.630.30">
    <property type="match status" value="1"/>
</dbReference>
<keyword evidence="2" id="KW-0808">Transferase</keyword>
<organism evidence="5 6">
    <name type="scientific">Drosophila lebanonensis</name>
    <name type="common">Fruit fly</name>
    <name type="synonym">Scaptodrosophila lebanonensis</name>
    <dbReference type="NCBI Taxonomy" id="7225"/>
    <lineage>
        <taxon>Eukaryota</taxon>
        <taxon>Metazoa</taxon>
        <taxon>Ecdysozoa</taxon>
        <taxon>Arthropoda</taxon>
        <taxon>Hexapoda</taxon>
        <taxon>Insecta</taxon>
        <taxon>Pterygota</taxon>
        <taxon>Neoptera</taxon>
        <taxon>Endopterygota</taxon>
        <taxon>Diptera</taxon>
        <taxon>Brachycera</taxon>
        <taxon>Muscomorpha</taxon>
        <taxon>Ephydroidea</taxon>
        <taxon>Drosophilidae</taxon>
        <taxon>Scaptodrosophila</taxon>
    </lineage>
</organism>
<dbReference type="CDD" id="cd04301">
    <property type="entry name" value="NAT_SF"/>
    <property type="match status" value="1"/>
</dbReference>
<dbReference type="InterPro" id="IPR016181">
    <property type="entry name" value="Acyl_CoA_acyltransferase"/>
</dbReference>
<dbReference type="Proteomes" id="UP000504634">
    <property type="component" value="Unplaced"/>
</dbReference>
<reference evidence="6" key="1">
    <citation type="submission" date="2025-08" db="UniProtKB">
        <authorList>
            <consortium name="RefSeq"/>
        </authorList>
    </citation>
    <scope>IDENTIFICATION</scope>
    <source>
        <strain evidence="6">11010-0011.00</strain>
        <tissue evidence="6">Whole body</tissue>
    </source>
</reference>
<proteinExistence type="inferred from homology"/>
<dbReference type="InterPro" id="IPR051016">
    <property type="entry name" value="Diverse_Substrate_AcTransf"/>
</dbReference>
<feature type="domain" description="N-acetyltransferase" evidence="4">
    <location>
        <begin position="7"/>
        <end position="161"/>
    </location>
</feature>
<dbReference type="FunFam" id="3.40.630.30:FF:000064">
    <property type="entry name" value="GNAT family acetyltransferase"/>
    <property type="match status" value="1"/>
</dbReference>
<dbReference type="AlphaFoldDB" id="A0A6J2TA51"/>
<evidence type="ECO:0000256" key="1">
    <source>
        <dbReference type="ARBA" id="ARBA00008694"/>
    </source>
</evidence>
<dbReference type="SUPFAM" id="SSF55729">
    <property type="entry name" value="Acyl-CoA N-acyltransferases (Nat)"/>
    <property type="match status" value="1"/>
</dbReference>
<dbReference type="Pfam" id="PF00583">
    <property type="entry name" value="Acetyltransf_1"/>
    <property type="match status" value="1"/>
</dbReference>
<dbReference type="PANTHER" id="PTHR10545">
    <property type="entry name" value="DIAMINE N-ACETYLTRANSFERASE"/>
    <property type="match status" value="1"/>
</dbReference>
<dbReference type="PROSITE" id="PS51186">
    <property type="entry name" value="GNAT"/>
    <property type="match status" value="1"/>
</dbReference>
<accession>A0A6J2TA51</accession>
<evidence type="ECO:0000256" key="2">
    <source>
        <dbReference type="ARBA" id="ARBA00022679"/>
    </source>
</evidence>
<dbReference type="PANTHER" id="PTHR10545:SF29">
    <property type="entry name" value="GH14572P-RELATED"/>
    <property type="match status" value="1"/>
</dbReference>
<gene>
    <name evidence="6" type="primary">LOC115622420</name>
</gene>
<sequence length="171" mass="19809">MSTKEEFIFRRAEIADIKAVREMIQELADFERYSNGPELSEEDLIRDAGLTGQQELCHIYVLIDNATQQAIGYAICFNSYSTWQGRAYFLEDLYVRPAHRKRGAGARIFREVAAIAFKLNCKRLEFHVLCWNPAREFYERLGASNLTAIEDAWQYYRVDQQQLAKLAGELA</sequence>
<evidence type="ECO:0000259" key="4">
    <source>
        <dbReference type="PROSITE" id="PS51186"/>
    </source>
</evidence>
<name>A0A6J2TA51_DROLE</name>
<protein>
    <submittedName>
        <fullName evidence="6">Diamine acetyltransferase 2</fullName>
    </submittedName>
</protein>
<evidence type="ECO:0000256" key="3">
    <source>
        <dbReference type="ARBA" id="ARBA00023315"/>
    </source>
</evidence>
<evidence type="ECO:0000313" key="6">
    <source>
        <dbReference type="RefSeq" id="XP_030372215.1"/>
    </source>
</evidence>
<keyword evidence="5" id="KW-1185">Reference proteome</keyword>